<feature type="domain" description="Tyrosine specific protein phosphatases" evidence="13">
    <location>
        <begin position="1518"/>
        <end position="1591"/>
    </location>
</feature>
<feature type="region of interest" description="Disordered" evidence="9">
    <location>
        <begin position="1"/>
        <end position="23"/>
    </location>
</feature>
<dbReference type="GO" id="GO:0004725">
    <property type="term" value="F:protein tyrosine phosphatase activity"/>
    <property type="evidence" value="ECO:0007669"/>
    <property type="project" value="UniProtKB-EC"/>
</dbReference>
<dbReference type="RefSeq" id="XP_022097111.1">
    <property type="nucleotide sequence ID" value="XM_022241419.1"/>
</dbReference>
<dbReference type="InterPro" id="IPR013783">
    <property type="entry name" value="Ig-like_fold"/>
</dbReference>
<dbReference type="PROSITE" id="PS50056">
    <property type="entry name" value="TYR_PHOSPHATASE_2"/>
    <property type="match status" value="2"/>
</dbReference>
<evidence type="ECO:0000256" key="4">
    <source>
        <dbReference type="ARBA" id="ARBA00022801"/>
    </source>
</evidence>
<dbReference type="PROSITE" id="PS00383">
    <property type="entry name" value="TYR_PHOSPHATASE_1"/>
    <property type="match status" value="1"/>
</dbReference>
<dbReference type="PROSITE" id="PS50853">
    <property type="entry name" value="FN3"/>
    <property type="match status" value="3"/>
</dbReference>
<dbReference type="InterPro" id="IPR000742">
    <property type="entry name" value="EGF"/>
</dbReference>
<organism evidence="15 16">
    <name type="scientific">Acanthaster planci</name>
    <name type="common">Crown-of-thorns starfish</name>
    <dbReference type="NCBI Taxonomy" id="133434"/>
    <lineage>
        <taxon>Eukaryota</taxon>
        <taxon>Metazoa</taxon>
        <taxon>Echinodermata</taxon>
        <taxon>Eleutherozoa</taxon>
        <taxon>Asterozoa</taxon>
        <taxon>Asteroidea</taxon>
        <taxon>Valvatacea</taxon>
        <taxon>Valvatida</taxon>
        <taxon>Acanthasteridae</taxon>
        <taxon>Acanthaster</taxon>
    </lineage>
</organism>
<sequence>MPSVTTVVMSEQDTMNQHNRRPTASTWNRQTMSFRIDLSYAYQNYFGIYFCQASKSGRLLTTVTATVLLGDTKIVPADGLYTKTVNKGDDDVVIEMTGIVSSLNEFAWRFNNSDILRRGSSSYTITRAVTINDAGVYECHYLHERYSARHGLVRLIVRRCPAGRWGPPECLGVCDNCYHGGVCNDLNGRCVCPAGFSGRNCLHACGNNRFGFSCEIQCSNGDCRNRVFCLPDPMGCTCYAGYKNYDCVTVCPFGKFGASCLQTCHCRQGSTCNRFTGECSGGCAQGWTGLSCQIPDACPDDFYDVNCTSKCQCLENRPCNKQTGQCPSECKPGFVVYPEALNCQECRDGTFGLNCIGICHCNERNCVKSTGVCDGGCKNNWAEPDCTIGVLSFNNTQANSGQPSTFTCVVTGSPLPAVTAVKVYRYSNGVHYLSNTRSLIGLELVLAFEFPAVELGEEFICQITEPYAAYPLTAEMYELPALTRKPRVAETRARQVAIEWDPWSQEAGDPGDPPITAYTVYYRPETGQFTEWKRGTEVSSNRLSATVDNLAPNTSYELGVTVTREGVGGEGARSPTLSVQTPCTEPLKPPDDIRVFSQQEIKRQITVTWQDLQDVFHGCRTGIKQYRIRYTNMDTGTSETDIVGGEVTVVNITGLGPYVQYGFSISAVNEVGTGAWSDVIMTYTAEETPPPPQTVTVPRSTTSSITVLSVATSPYNLNGNVSHYLIQYSQVTEGALSEATVERINQTGFKMTYTISGLPARTDYSIQVKIVNGVGESEWSQAVQATTVNTGNPGSQSGSRGSVAGGIIAAFLVLIAIVVFLVWQRRRKKDSQRQATSKTETIYKNITYDNSINEHQETVDDVSLDAPKSIKIQKTTDVETTIYANAGMAPDQSSIPSSDVAAPKKTQIPPKPNHKPPPPSSQDKLPMGLLQLFTGITQPADDIGTEPIEGRLQPVPSKQSLAAEPLNQSAEPVPYKQSWDSESDKQSSVQEPTPPTQASSSDNQCEYGNLNLGPQLSIPIPVGQLDDYIKKKKASSTDSLKYEFSLLPSDQTKPWTVASHADVKTRNRFKNIIPYDDSRVPLEAIEGEPLSHYYNASYIQDYKKKNAFVAAMGPNTASLKDFWRLIWQEKFNIIVMATRLVENGKEKCKRYWPTTVGQEERYGKTIVKLLELESFSDYAISTLQVYQAGRDDISHTIKHFNMITWPDMGVPLYPSSVLDLVQVVKDAQTQLLARNSAEADKPLLVHCSAGVGRTGTFIAIYTLLDMMAEQGEVSVFRFVNQMRENRVNMVQTYEQYVFIYSALLEAHVGGDTRIPVKHFIERFAKLKKINPKTRRRYIDEEFQKVNHVTPPPGQDAYGAALLPENVDKNRFPDVLPLERNRPCLTYEGEDNSSYINASFVDSFHRKDAFITTQMPLPDTMVDFWRLVYDWNCSTIVMMNGSHTLKNEPVQYWPDSGGLVVGSLCVEMVDHRKERVYNSTTLEVSRIGSSESNNMIVKHFQLNGWARNEDKPNSPQLLLDLVDAVNRWQAESQSTGPILVQCINGVGRSGVFCAVWTVLERMVKEEVVDVFQAVKRLRMNQPQMIESLEQFILCYEVVHQHLERFQHYDNLL</sequence>
<feature type="region of interest" description="Disordered" evidence="9">
    <location>
        <begin position="888"/>
        <end position="926"/>
    </location>
</feature>
<dbReference type="EC" id="3.1.3.48" evidence="2"/>
<evidence type="ECO:0000313" key="16">
    <source>
        <dbReference type="RefSeq" id="XP_022097110.1"/>
    </source>
</evidence>
<dbReference type="InterPro" id="IPR003595">
    <property type="entry name" value="Tyr_Pase_cat"/>
</dbReference>
<keyword evidence="4" id="KW-0378">Hydrolase</keyword>
<feature type="domain" description="Fibronectin type-III" evidence="14">
    <location>
        <begin position="691"/>
        <end position="790"/>
    </location>
</feature>
<dbReference type="InterPro" id="IPR000242">
    <property type="entry name" value="PTP_cat"/>
</dbReference>
<dbReference type="SUPFAM" id="SSF48726">
    <property type="entry name" value="Immunoglobulin"/>
    <property type="match status" value="1"/>
</dbReference>
<dbReference type="OMA" id="IWSPPWA"/>
<dbReference type="Pfam" id="PF00102">
    <property type="entry name" value="Y_phosphatase"/>
    <property type="match status" value="2"/>
</dbReference>
<dbReference type="OrthoDB" id="10043599at2759"/>
<dbReference type="FunFam" id="2.170.300.10:FF:000003">
    <property type="entry name" value="tyrosine-protein kinase receptor Tie-1 isoform X1"/>
    <property type="match status" value="1"/>
</dbReference>
<dbReference type="CDD" id="cd00063">
    <property type="entry name" value="FN3"/>
    <property type="match status" value="3"/>
</dbReference>
<keyword evidence="15" id="KW-1185">Reference proteome</keyword>
<keyword evidence="8" id="KW-1015">Disulfide bond</keyword>
<dbReference type="FunFam" id="3.90.190.10:FF:000102">
    <property type="entry name" value="Receptor-type tyrosine-protein phosphatase"/>
    <property type="match status" value="1"/>
</dbReference>
<comment type="caution">
    <text evidence="8">Lacks conserved residue(s) required for the propagation of feature annotation.</text>
</comment>
<dbReference type="Gene3D" id="2.170.300.10">
    <property type="entry name" value="Tie2 ligand-binding domain superfamily"/>
    <property type="match status" value="2"/>
</dbReference>
<evidence type="ECO:0000259" key="11">
    <source>
        <dbReference type="PROSITE" id="PS50026"/>
    </source>
</evidence>
<evidence type="ECO:0000256" key="7">
    <source>
        <dbReference type="ARBA" id="ARBA00051722"/>
    </source>
</evidence>
<dbReference type="CDD" id="cd00047">
    <property type="entry name" value="PTPc"/>
    <property type="match status" value="1"/>
</dbReference>
<feature type="compositionally biased region" description="Polar residues" evidence="9">
    <location>
        <begin position="961"/>
        <end position="970"/>
    </location>
</feature>
<keyword evidence="10" id="KW-1133">Transmembrane helix</keyword>
<dbReference type="PROSITE" id="PS00022">
    <property type="entry name" value="EGF_1"/>
    <property type="match status" value="1"/>
</dbReference>
<feature type="transmembrane region" description="Helical" evidence="10">
    <location>
        <begin position="803"/>
        <end position="823"/>
    </location>
</feature>
<evidence type="ECO:0000259" key="12">
    <source>
        <dbReference type="PROSITE" id="PS50055"/>
    </source>
</evidence>
<dbReference type="SMART" id="SM00404">
    <property type="entry name" value="PTPc_motif"/>
    <property type="match status" value="2"/>
</dbReference>
<proteinExistence type="predicted"/>
<dbReference type="KEGG" id="aplc:110982770"/>
<dbReference type="PROSITE" id="PS50026">
    <property type="entry name" value="EGF_3"/>
    <property type="match status" value="1"/>
</dbReference>
<feature type="region of interest" description="Disordered" evidence="9">
    <location>
        <begin position="961"/>
        <end position="1012"/>
    </location>
</feature>
<dbReference type="PROSITE" id="PS50055">
    <property type="entry name" value="TYR_PHOSPHATASE_PTP"/>
    <property type="match status" value="2"/>
</dbReference>
<evidence type="ECO:0000256" key="8">
    <source>
        <dbReference type="PROSITE-ProRule" id="PRU00076"/>
    </source>
</evidence>
<evidence type="ECO:0000256" key="2">
    <source>
        <dbReference type="ARBA" id="ARBA00013064"/>
    </source>
</evidence>
<keyword evidence="3" id="KW-0732">Signal</keyword>
<dbReference type="InterPro" id="IPR036179">
    <property type="entry name" value="Ig-like_dom_sf"/>
</dbReference>
<feature type="domain" description="EGF-like" evidence="11">
    <location>
        <begin position="166"/>
        <end position="202"/>
    </location>
</feature>
<dbReference type="PANTHER" id="PTHR19134">
    <property type="entry name" value="RECEPTOR-TYPE TYROSINE-PROTEIN PHOSPHATASE"/>
    <property type="match status" value="1"/>
</dbReference>
<dbReference type="SUPFAM" id="SSF49265">
    <property type="entry name" value="Fibronectin type III"/>
    <property type="match status" value="2"/>
</dbReference>
<dbReference type="RefSeq" id="XP_022097110.1">
    <property type="nucleotide sequence ID" value="XM_022241418.1"/>
</dbReference>
<name>A0A8B7YX95_ACAPL</name>
<dbReference type="InterPro" id="IPR029021">
    <property type="entry name" value="Prot-tyrosine_phosphatase-like"/>
</dbReference>
<evidence type="ECO:0000256" key="3">
    <source>
        <dbReference type="ARBA" id="ARBA00022729"/>
    </source>
</evidence>
<feature type="domain" description="Tyrosine-protein phosphatase" evidence="12">
    <location>
        <begin position="1338"/>
        <end position="1600"/>
    </location>
</feature>
<dbReference type="FunFam" id="3.90.190.10:FF:000080">
    <property type="entry name" value="Receptor-type tyrosine-protein phosphatase mu"/>
    <property type="match status" value="1"/>
</dbReference>
<dbReference type="PRINTS" id="PR00700">
    <property type="entry name" value="PRTYPHPHTASE"/>
</dbReference>
<keyword evidence="10" id="KW-0812">Transmembrane</keyword>
<feature type="compositionally biased region" description="Polar residues" evidence="9">
    <location>
        <begin position="986"/>
        <end position="1006"/>
    </location>
</feature>
<feature type="disulfide bond" evidence="8">
    <location>
        <begin position="192"/>
        <end position="201"/>
    </location>
</feature>
<accession>A0A8B7YX95</accession>
<evidence type="ECO:0000259" key="13">
    <source>
        <dbReference type="PROSITE" id="PS50056"/>
    </source>
</evidence>
<dbReference type="InterPro" id="IPR050348">
    <property type="entry name" value="Protein-Tyr_Phosphatase"/>
</dbReference>
<keyword evidence="6 10" id="KW-0472">Membrane</keyword>
<dbReference type="SUPFAM" id="SSF52799">
    <property type="entry name" value="(Phosphotyrosine protein) phosphatases II"/>
    <property type="match status" value="2"/>
</dbReference>
<dbReference type="InterPro" id="IPR036116">
    <property type="entry name" value="FN3_sf"/>
</dbReference>
<feature type="domain" description="Fibronectin type-III" evidence="14">
    <location>
        <begin position="482"/>
        <end position="584"/>
    </location>
</feature>
<evidence type="ECO:0000256" key="10">
    <source>
        <dbReference type="SAM" id="Phobius"/>
    </source>
</evidence>
<reference evidence="16 17" key="1">
    <citation type="submission" date="2025-04" db="UniProtKB">
        <authorList>
            <consortium name="RefSeq"/>
        </authorList>
    </citation>
    <scope>IDENTIFICATION</scope>
</reference>
<keyword evidence="8" id="KW-0245">EGF-like domain</keyword>
<evidence type="ECO:0000313" key="15">
    <source>
        <dbReference type="Proteomes" id="UP000694845"/>
    </source>
</evidence>
<dbReference type="InterPro" id="IPR000387">
    <property type="entry name" value="Tyr_Pase_dom"/>
</dbReference>
<evidence type="ECO:0000256" key="9">
    <source>
        <dbReference type="SAM" id="MobiDB-lite"/>
    </source>
</evidence>
<dbReference type="Gene3D" id="2.60.40.10">
    <property type="entry name" value="Immunoglobulins"/>
    <property type="match status" value="4"/>
</dbReference>
<dbReference type="SMART" id="SM00194">
    <property type="entry name" value="PTPc"/>
    <property type="match status" value="2"/>
</dbReference>
<dbReference type="CDD" id="cd00054">
    <property type="entry name" value="EGF_CA"/>
    <property type="match status" value="1"/>
</dbReference>
<dbReference type="GeneID" id="110982770"/>
<dbReference type="Gene3D" id="3.90.190.10">
    <property type="entry name" value="Protein tyrosine phosphatase superfamily"/>
    <property type="match status" value="2"/>
</dbReference>
<dbReference type="Pfam" id="PF00041">
    <property type="entry name" value="fn3"/>
    <property type="match status" value="3"/>
</dbReference>
<comment type="catalytic activity">
    <reaction evidence="7">
        <text>O-phospho-L-tyrosyl-[protein] + H2O = L-tyrosyl-[protein] + phosphate</text>
        <dbReference type="Rhea" id="RHEA:10684"/>
        <dbReference type="Rhea" id="RHEA-COMP:10136"/>
        <dbReference type="Rhea" id="RHEA-COMP:20101"/>
        <dbReference type="ChEBI" id="CHEBI:15377"/>
        <dbReference type="ChEBI" id="CHEBI:43474"/>
        <dbReference type="ChEBI" id="CHEBI:46858"/>
        <dbReference type="ChEBI" id="CHEBI:61978"/>
        <dbReference type="EC" id="3.1.3.48"/>
    </reaction>
</comment>
<dbReference type="Proteomes" id="UP000694845">
    <property type="component" value="Unplaced"/>
</dbReference>
<dbReference type="InterPro" id="IPR016130">
    <property type="entry name" value="Tyr_Pase_AS"/>
</dbReference>
<evidence type="ECO:0000313" key="17">
    <source>
        <dbReference type="RefSeq" id="XP_022097111.1"/>
    </source>
</evidence>
<evidence type="ECO:0000256" key="1">
    <source>
        <dbReference type="ARBA" id="ARBA00004167"/>
    </source>
</evidence>
<dbReference type="SMART" id="SM00181">
    <property type="entry name" value="EGF"/>
    <property type="match status" value="4"/>
</dbReference>
<dbReference type="PANTHER" id="PTHR19134:SF560">
    <property type="entry name" value="PROTEIN-TYROSINE-PHOSPHATASE"/>
    <property type="match status" value="1"/>
</dbReference>
<dbReference type="GO" id="GO:0016020">
    <property type="term" value="C:membrane"/>
    <property type="evidence" value="ECO:0007669"/>
    <property type="project" value="UniProtKB-SubCell"/>
</dbReference>
<feature type="compositionally biased region" description="Pro residues" evidence="9">
    <location>
        <begin position="909"/>
        <end position="920"/>
    </location>
</feature>
<dbReference type="SMART" id="SM00060">
    <property type="entry name" value="FN3"/>
    <property type="match status" value="3"/>
</dbReference>
<evidence type="ECO:0000256" key="6">
    <source>
        <dbReference type="ARBA" id="ARBA00023136"/>
    </source>
</evidence>
<feature type="domain" description="Fibronectin type-III" evidence="14">
    <location>
        <begin position="589"/>
        <end position="687"/>
    </location>
</feature>
<evidence type="ECO:0000256" key="5">
    <source>
        <dbReference type="ARBA" id="ARBA00022912"/>
    </source>
</evidence>
<gene>
    <name evidence="16 17" type="primary">LOC110982770</name>
</gene>
<evidence type="ECO:0000259" key="14">
    <source>
        <dbReference type="PROSITE" id="PS50853"/>
    </source>
</evidence>
<feature type="domain" description="Tyrosine specific protein phosphatases" evidence="13">
    <location>
        <begin position="1218"/>
        <end position="1297"/>
    </location>
</feature>
<comment type="subcellular location">
    <subcellularLocation>
        <location evidence="1">Membrane</location>
        <topology evidence="1">Single-pass membrane protein</topology>
    </subcellularLocation>
</comment>
<protein>
    <recommendedName>
        <fullName evidence="2">protein-tyrosine-phosphatase</fullName>
        <ecNumber evidence="2">3.1.3.48</ecNumber>
    </recommendedName>
</protein>
<dbReference type="InterPro" id="IPR003961">
    <property type="entry name" value="FN3_dom"/>
</dbReference>
<keyword evidence="5" id="KW-0904">Protein phosphatase</keyword>
<feature type="domain" description="Tyrosine-protein phosphatase" evidence="12">
    <location>
        <begin position="1040"/>
        <end position="1306"/>
    </location>
</feature>